<evidence type="ECO:0000256" key="11">
    <source>
        <dbReference type="ARBA" id="ARBA00022989"/>
    </source>
</evidence>
<dbReference type="InterPro" id="IPR005225">
    <property type="entry name" value="Small_GTP-bd"/>
</dbReference>
<comment type="caution">
    <text evidence="19">The sequence shown here is derived from an EMBL/GenBank/DDBJ whole genome shotgun (WGS) entry which is preliminary data.</text>
</comment>
<keyword evidence="12" id="KW-0520">NAD</keyword>
<comment type="subcellular location">
    <subcellularLocation>
        <location evidence="3">Cytoplasm</location>
    </subcellularLocation>
    <subcellularLocation>
        <location evidence="2">Golgi apparatus</location>
        <location evidence="2">Golgi stack membrane</location>
        <topology evidence="2">Single-pass type II membrane protein</topology>
    </subcellularLocation>
</comment>
<dbReference type="UniPathway" id="UPA00796">
    <property type="reaction ID" value="UER00771"/>
</dbReference>
<comment type="catalytic activity">
    <reaction evidence="16">
        <text>UDP-alpha-D-glucuronate + H(+) = UDP-alpha-D-xylose + CO2</text>
        <dbReference type="Rhea" id="RHEA:23916"/>
        <dbReference type="ChEBI" id="CHEBI:15378"/>
        <dbReference type="ChEBI" id="CHEBI:16526"/>
        <dbReference type="ChEBI" id="CHEBI:57632"/>
        <dbReference type="ChEBI" id="CHEBI:58052"/>
        <dbReference type="EC" id="4.1.1.35"/>
    </reaction>
</comment>
<dbReference type="SMART" id="SM00173">
    <property type="entry name" value="RAS"/>
    <property type="match status" value="1"/>
</dbReference>
<dbReference type="Pfam" id="PF00071">
    <property type="entry name" value="Ras"/>
    <property type="match status" value="1"/>
</dbReference>
<dbReference type="GO" id="GO:0003924">
    <property type="term" value="F:GTPase activity"/>
    <property type="evidence" value="ECO:0007669"/>
    <property type="project" value="InterPro"/>
</dbReference>
<dbReference type="PROSITE" id="PS51421">
    <property type="entry name" value="RAS"/>
    <property type="match status" value="1"/>
</dbReference>
<keyword evidence="15" id="KW-0456">Lyase</keyword>
<evidence type="ECO:0000256" key="6">
    <source>
        <dbReference type="ARBA" id="ARBA00012290"/>
    </source>
</evidence>
<comment type="pathway">
    <text evidence="4">Nucleotide-sugar biosynthesis; UDP-alpha-D-xylose biosynthesis; UDP-alpha-D-xylose from UDP-alpha-D-glucuronate: step 1/1.</text>
</comment>
<evidence type="ECO:0000256" key="12">
    <source>
        <dbReference type="ARBA" id="ARBA00023027"/>
    </source>
</evidence>
<evidence type="ECO:0000256" key="17">
    <source>
        <dbReference type="SAM" id="MobiDB-lite"/>
    </source>
</evidence>
<dbReference type="PROSITE" id="PS51419">
    <property type="entry name" value="RAB"/>
    <property type="match status" value="1"/>
</dbReference>
<evidence type="ECO:0000313" key="20">
    <source>
        <dbReference type="Proteomes" id="UP000613177"/>
    </source>
</evidence>
<dbReference type="GO" id="GO:0048040">
    <property type="term" value="F:UDP-glucuronate decarboxylase activity"/>
    <property type="evidence" value="ECO:0007669"/>
    <property type="project" value="UniProtKB-EC"/>
</dbReference>
<name>A0A8H7SVW8_9FUNG</name>
<evidence type="ECO:0000256" key="10">
    <source>
        <dbReference type="ARBA" id="ARBA00022968"/>
    </source>
</evidence>
<evidence type="ECO:0000256" key="16">
    <source>
        <dbReference type="ARBA" id="ARBA00051601"/>
    </source>
</evidence>
<protein>
    <recommendedName>
        <fullName evidence="6">UDP-glucuronate decarboxylase</fullName>
        <ecNumber evidence="6">4.1.1.35</ecNumber>
    </recommendedName>
</protein>
<evidence type="ECO:0000256" key="15">
    <source>
        <dbReference type="ARBA" id="ARBA00023239"/>
    </source>
</evidence>
<dbReference type="GO" id="GO:0033320">
    <property type="term" value="P:UDP-D-xylose biosynthetic process"/>
    <property type="evidence" value="ECO:0007669"/>
    <property type="project" value="UniProtKB-UniPathway"/>
</dbReference>
<proteinExistence type="inferred from homology"/>
<dbReference type="SUPFAM" id="SSF52540">
    <property type="entry name" value="P-loop containing nucleoside triphosphate hydrolases"/>
    <property type="match status" value="1"/>
</dbReference>
<keyword evidence="20" id="KW-1185">Reference proteome</keyword>
<evidence type="ECO:0000256" key="1">
    <source>
        <dbReference type="ARBA" id="ARBA00001911"/>
    </source>
</evidence>
<gene>
    <name evidence="19" type="ORF">INT48_003826</name>
</gene>
<accession>A0A8H7SVW8</accession>
<dbReference type="InterPro" id="IPR036291">
    <property type="entry name" value="NAD(P)-bd_dom_sf"/>
</dbReference>
<keyword evidence="13" id="KW-0333">Golgi apparatus</keyword>
<evidence type="ECO:0000256" key="2">
    <source>
        <dbReference type="ARBA" id="ARBA00004447"/>
    </source>
</evidence>
<dbReference type="GO" id="GO:0042732">
    <property type="term" value="P:D-xylose metabolic process"/>
    <property type="evidence" value="ECO:0007669"/>
    <property type="project" value="InterPro"/>
</dbReference>
<comment type="similarity">
    <text evidence="5">Belongs to the NAD(P)-dependent epimerase/dehydratase family. UDP-glucuronic acid decarboxylase subfamily.</text>
</comment>
<dbReference type="Gene3D" id="3.40.50.300">
    <property type="entry name" value="P-loop containing nucleotide triphosphate hydrolases"/>
    <property type="match status" value="1"/>
</dbReference>
<dbReference type="PRINTS" id="PR00449">
    <property type="entry name" value="RASTRNSFRMNG"/>
</dbReference>
<dbReference type="NCBIfam" id="TIGR00231">
    <property type="entry name" value="small_GTP"/>
    <property type="match status" value="1"/>
</dbReference>
<evidence type="ECO:0000256" key="5">
    <source>
        <dbReference type="ARBA" id="ARBA00007505"/>
    </source>
</evidence>
<dbReference type="InterPro" id="IPR027417">
    <property type="entry name" value="P-loop_NTPase"/>
</dbReference>
<dbReference type="Proteomes" id="UP000613177">
    <property type="component" value="Unassembled WGS sequence"/>
</dbReference>
<dbReference type="InterPro" id="IPR016040">
    <property type="entry name" value="NAD(P)-bd_dom"/>
</dbReference>
<keyword evidence="9" id="KW-0210">Decarboxylase</keyword>
<dbReference type="SMART" id="SM00175">
    <property type="entry name" value="RAB"/>
    <property type="match status" value="1"/>
</dbReference>
<evidence type="ECO:0000313" key="19">
    <source>
        <dbReference type="EMBL" id="KAG2236207.1"/>
    </source>
</evidence>
<evidence type="ECO:0000256" key="7">
    <source>
        <dbReference type="ARBA" id="ARBA00022490"/>
    </source>
</evidence>
<evidence type="ECO:0000259" key="18">
    <source>
        <dbReference type="Pfam" id="PF16363"/>
    </source>
</evidence>
<dbReference type="CDD" id="cd05230">
    <property type="entry name" value="UGD_SDR_e"/>
    <property type="match status" value="1"/>
</dbReference>
<dbReference type="SMART" id="SM00174">
    <property type="entry name" value="RHO"/>
    <property type="match status" value="1"/>
</dbReference>
<reference evidence="19" key="1">
    <citation type="submission" date="2021-01" db="EMBL/GenBank/DDBJ databases">
        <title>Metabolic potential, ecology and presence of endohyphal bacteria is reflected in genomic diversity of Mucoromycotina.</title>
        <authorList>
            <person name="Muszewska A."/>
            <person name="Okrasinska A."/>
            <person name="Steczkiewicz K."/>
            <person name="Drgas O."/>
            <person name="Orlowska M."/>
            <person name="Perlinska-Lenart U."/>
            <person name="Aleksandrzak-Piekarczyk T."/>
            <person name="Szatraj K."/>
            <person name="Zielenkiewicz U."/>
            <person name="Pilsyk S."/>
            <person name="Malc E."/>
            <person name="Mieczkowski P."/>
            <person name="Kruszewska J.S."/>
            <person name="Biernat P."/>
            <person name="Pawlowska J."/>
        </authorList>
    </citation>
    <scope>NUCLEOTIDE SEQUENCE</scope>
    <source>
        <strain evidence="19">WA0000018081</strain>
    </source>
</reference>
<sequence length="525" mass="59479">MATAKSASYDYLIKLLLIGDSAGQERFRTITTAYYRGAMGILLVYDVTDEKSFSNVRNWFSNIEQHASEGVNKILIGNKCDVEDKRVISKEQGQALADELNIRFMETSAKANIGVEEAFFDLARDIKKRLIDTQQAQQTRQREEVKLDSSPVKSNSHASVGSEAELGYLRDLYLPKKQDDRHIDNGLIIYKTITSYPPVKQLSPSDRKRILVTGGAGFVGSHLVDRLMWMGHEVIVVDNFFTGSKRNVEHWIGHPHFELVRHDVVDPFMIEVSQIYHLACPASPPHYQYNPTKTVKTSVMGTINMLGLAKRTKARFLLTSTSEVYGDPEEHPQKETYWGNVNPIGPRACYDEGKRIAETLTYAYMRQNDVDVRVARIFNTFGPRMSPADGRVVSNFIMQAIKGESLTLYGDGEQTRSFQYVHDLVDGLILLMNKNYSEPVNLGNPEEYTIRNFANMIREMVLQPPLSPDNVDIKILPAALDDPKKRKPDITRAKKYLGWEPGFSVKQGLQETVDWFKVQVTEGSI</sequence>
<keyword evidence="14" id="KW-0472">Membrane</keyword>
<dbReference type="FunFam" id="3.40.50.720:FF:000150">
    <property type="entry name" value="UDP-glucuronic acid decarboxylase 6"/>
    <property type="match status" value="1"/>
</dbReference>
<dbReference type="GO" id="GO:0032580">
    <property type="term" value="C:Golgi cisterna membrane"/>
    <property type="evidence" value="ECO:0007669"/>
    <property type="project" value="UniProtKB-SubCell"/>
</dbReference>
<keyword evidence="11" id="KW-1133">Transmembrane helix</keyword>
<dbReference type="AlphaFoldDB" id="A0A8H7SVW8"/>
<dbReference type="GO" id="GO:0070403">
    <property type="term" value="F:NAD+ binding"/>
    <property type="evidence" value="ECO:0007669"/>
    <property type="project" value="InterPro"/>
</dbReference>
<feature type="domain" description="NAD(P)-binding" evidence="18">
    <location>
        <begin position="211"/>
        <end position="512"/>
    </location>
</feature>
<evidence type="ECO:0000256" key="13">
    <source>
        <dbReference type="ARBA" id="ARBA00023034"/>
    </source>
</evidence>
<dbReference type="EMBL" id="JAEPRE010000021">
    <property type="protein sequence ID" value="KAG2236207.1"/>
    <property type="molecule type" value="Genomic_DNA"/>
</dbReference>
<evidence type="ECO:0000256" key="9">
    <source>
        <dbReference type="ARBA" id="ARBA00022793"/>
    </source>
</evidence>
<evidence type="ECO:0000256" key="3">
    <source>
        <dbReference type="ARBA" id="ARBA00004496"/>
    </source>
</evidence>
<dbReference type="SUPFAM" id="SSF51735">
    <property type="entry name" value="NAD(P)-binding Rossmann-fold domains"/>
    <property type="match status" value="1"/>
</dbReference>
<feature type="region of interest" description="Disordered" evidence="17">
    <location>
        <begin position="134"/>
        <end position="159"/>
    </location>
</feature>
<evidence type="ECO:0000256" key="4">
    <source>
        <dbReference type="ARBA" id="ARBA00005100"/>
    </source>
</evidence>
<dbReference type="Pfam" id="PF16363">
    <property type="entry name" value="GDP_Man_Dehyd"/>
    <property type="match status" value="1"/>
</dbReference>
<evidence type="ECO:0000256" key="14">
    <source>
        <dbReference type="ARBA" id="ARBA00023136"/>
    </source>
</evidence>
<dbReference type="PANTHER" id="PTHR43078">
    <property type="entry name" value="UDP-GLUCURONIC ACID DECARBOXYLASE-RELATED"/>
    <property type="match status" value="1"/>
</dbReference>
<evidence type="ECO:0000256" key="8">
    <source>
        <dbReference type="ARBA" id="ARBA00022692"/>
    </source>
</evidence>
<organism evidence="19 20">
    <name type="scientific">Thamnidium elegans</name>
    <dbReference type="NCBI Taxonomy" id="101142"/>
    <lineage>
        <taxon>Eukaryota</taxon>
        <taxon>Fungi</taxon>
        <taxon>Fungi incertae sedis</taxon>
        <taxon>Mucoromycota</taxon>
        <taxon>Mucoromycotina</taxon>
        <taxon>Mucoromycetes</taxon>
        <taxon>Mucorales</taxon>
        <taxon>Mucorineae</taxon>
        <taxon>Mucoraceae</taxon>
        <taxon>Thamnidium</taxon>
    </lineage>
</organism>
<dbReference type="Gene3D" id="3.40.50.720">
    <property type="entry name" value="NAD(P)-binding Rossmann-like Domain"/>
    <property type="match status" value="2"/>
</dbReference>
<dbReference type="PANTHER" id="PTHR43078:SF6">
    <property type="entry name" value="UDP-GLUCURONIC ACID DECARBOXYLASE 1"/>
    <property type="match status" value="1"/>
</dbReference>
<keyword evidence="8" id="KW-0812">Transmembrane</keyword>
<dbReference type="EC" id="4.1.1.35" evidence="6"/>
<keyword evidence="10" id="KW-0735">Signal-anchor</keyword>
<dbReference type="FunFam" id="3.40.50.300:FF:001447">
    <property type="entry name" value="Ras-related protein Rab-1B"/>
    <property type="match status" value="1"/>
</dbReference>
<dbReference type="InterPro" id="IPR044516">
    <property type="entry name" value="UXS-like"/>
</dbReference>
<dbReference type="GO" id="GO:0005525">
    <property type="term" value="F:GTP binding"/>
    <property type="evidence" value="ECO:0007669"/>
    <property type="project" value="InterPro"/>
</dbReference>
<comment type="cofactor">
    <cofactor evidence="1">
        <name>NAD(+)</name>
        <dbReference type="ChEBI" id="CHEBI:57540"/>
    </cofactor>
</comment>
<keyword evidence="7" id="KW-0963">Cytoplasm</keyword>
<dbReference type="InterPro" id="IPR001806">
    <property type="entry name" value="Small_GTPase"/>
</dbReference>